<dbReference type="InterPro" id="IPR009164">
    <property type="entry name" value="FBPtase_class3"/>
</dbReference>
<gene>
    <name evidence="4" type="primary">fbp</name>
    <name evidence="5" type="ORF">SELSPUOL_02501</name>
</gene>
<reference evidence="5 6" key="1">
    <citation type="submission" date="2009-09" db="EMBL/GenBank/DDBJ databases">
        <authorList>
            <person name="Weinstock G."/>
            <person name="Sodergren E."/>
            <person name="Clifton S."/>
            <person name="Fulton L."/>
            <person name="Fulton B."/>
            <person name="Courtney L."/>
            <person name="Fronick C."/>
            <person name="Harrison M."/>
            <person name="Strong C."/>
            <person name="Farmer C."/>
            <person name="Delahaunty K."/>
            <person name="Markovic C."/>
            <person name="Hall O."/>
            <person name="Minx P."/>
            <person name="Tomlinson C."/>
            <person name="Mitreva M."/>
            <person name="Nelson J."/>
            <person name="Hou S."/>
            <person name="Wollam A."/>
            <person name="Pepin K.H."/>
            <person name="Johnson M."/>
            <person name="Bhonagiri V."/>
            <person name="Nash W.E."/>
            <person name="Warren W."/>
            <person name="Chinwalla A."/>
            <person name="Mardis E.R."/>
            <person name="Wilson R.K."/>
        </authorList>
    </citation>
    <scope>NUCLEOTIDE SEQUENCE [LARGE SCALE GENOMIC DNA]</scope>
    <source>
        <strain evidence="6">ATCC 35185 / DSM 20758 / VPI D19B-28</strain>
    </source>
</reference>
<evidence type="ECO:0000313" key="6">
    <source>
        <dbReference type="Proteomes" id="UP000003505"/>
    </source>
</evidence>
<comment type="pathway">
    <text evidence="4">Carbohydrate biosynthesis; gluconeogenesis.</text>
</comment>
<dbReference type="GO" id="GO:0042132">
    <property type="term" value="F:fructose 1,6-bisphosphate 1-phosphatase activity"/>
    <property type="evidence" value="ECO:0007669"/>
    <property type="project" value="UniProtKB-UniRule"/>
</dbReference>
<evidence type="ECO:0000256" key="3">
    <source>
        <dbReference type="ARBA" id="ARBA00023277"/>
    </source>
</evidence>
<comment type="caution">
    <text evidence="5">The sequence shown here is derived from an EMBL/GenBank/DDBJ whole genome shotgun (WGS) entry which is preliminary data.</text>
</comment>
<dbReference type="SUPFAM" id="SSF56300">
    <property type="entry name" value="Metallo-dependent phosphatases"/>
    <property type="match status" value="1"/>
</dbReference>
<evidence type="ECO:0000256" key="2">
    <source>
        <dbReference type="ARBA" id="ARBA00023211"/>
    </source>
</evidence>
<keyword evidence="1 4" id="KW-0378">Hydrolase</keyword>
<organism evidence="5 6">
    <name type="scientific">Selenomonas sputigena (strain ATCC 35185 / DSM 20758 / CCUG 44933 / VPI D19B-28)</name>
    <dbReference type="NCBI Taxonomy" id="546271"/>
    <lineage>
        <taxon>Bacteria</taxon>
        <taxon>Bacillati</taxon>
        <taxon>Bacillota</taxon>
        <taxon>Negativicutes</taxon>
        <taxon>Selenomonadales</taxon>
        <taxon>Selenomonadaceae</taxon>
        <taxon>Selenomonas</taxon>
    </lineage>
</organism>
<dbReference type="EC" id="3.1.3.11" evidence="4"/>
<name>C9LYE1_SELS3</name>
<comment type="catalytic activity">
    <reaction evidence="4">
        <text>beta-D-fructose 1,6-bisphosphate + H2O = beta-D-fructose 6-phosphate + phosphate</text>
        <dbReference type="Rhea" id="RHEA:11064"/>
        <dbReference type="ChEBI" id="CHEBI:15377"/>
        <dbReference type="ChEBI" id="CHEBI:32966"/>
        <dbReference type="ChEBI" id="CHEBI:43474"/>
        <dbReference type="ChEBI" id="CHEBI:57634"/>
        <dbReference type="EC" id="3.1.3.11"/>
    </reaction>
</comment>
<dbReference type="Gene3D" id="3.60.21.10">
    <property type="match status" value="1"/>
</dbReference>
<accession>C9LYE1</accession>
<evidence type="ECO:0000256" key="1">
    <source>
        <dbReference type="ARBA" id="ARBA00022801"/>
    </source>
</evidence>
<evidence type="ECO:0000313" key="5">
    <source>
        <dbReference type="EMBL" id="EEX76114.1"/>
    </source>
</evidence>
<dbReference type="HAMAP" id="MF_01854">
    <property type="entry name" value="FBPase_class3"/>
    <property type="match status" value="1"/>
</dbReference>
<keyword evidence="2 4" id="KW-0464">Manganese</keyword>
<dbReference type="GO" id="GO:0006094">
    <property type="term" value="P:gluconeogenesis"/>
    <property type="evidence" value="ECO:0007669"/>
    <property type="project" value="UniProtKB-UniRule"/>
</dbReference>
<dbReference type="UniPathway" id="UPA00138"/>
<dbReference type="Pfam" id="PF06874">
    <property type="entry name" value="FBPase_2"/>
    <property type="match status" value="1"/>
</dbReference>
<evidence type="ECO:0000256" key="4">
    <source>
        <dbReference type="HAMAP-Rule" id="MF_01854"/>
    </source>
</evidence>
<dbReference type="AlphaFoldDB" id="C9LYE1"/>
<dbReference type="STRING" id="546271.Selsp_0222"/>
<comment type="similarity">
    <text evidence="4">Belongs to the FBPase class 3 family.</text>
</comment>
<dbReference type="EMBL" id="ACKP02000052">
    <property type="protein sequence ID" value="EEX76114.1"/>
    <property type="molecule type" value="Genomic_DNA"/>
</dbReference>
<keyword evidence="3 4" id="KW-0119">Carbohydrate metabolism</keyword>
<dbReference type="Proteomes" id="UP000003505">
    <property type="component" value="Unassembled WGS sequence"/>
</dbReference>
<protein>
    <recommendedName>
        <fullName evidence="4">Fructose-1,6-bisphosphatase class 3</fullName>
        <shortName evidence="4">FBPase class 3</shortName>
        <ecNumber evidence="4">3.1.3.11</ecNumber>
    </recommendedName>
    <alternativeName>
        <fullName evidence="4">D-fructose-1,6-bisphosphate 1-phosphohydrolase class 3</fullName>
    </alternativeName>
</protein>
<proteinExistence type="inferred from homology"/>
<dbReference type="eggNOG" id="COG3855">
    <property type="taxonomic scope" value="Bacteria"/>
</dbReference>
<comment type="cofactor">
    <cofactor evidence="4">
        <name>Mn(2+)</name>
        <dbReference type="ChEBI" id="CHEBI:29035"/>
    </cofactor>
</comment>
<sequence>MESDDWFSGNFIGEIYFCTAAGKKESALLAGKSISIGEEVTLEGITMEQGTQKKNKLLGLLAEKYPTLESVYERLISLQAQLGLPKGIEHFMSDLHGEYESFFHILNNCSGVIREKVEYVFADRMTDEEKAEFCTLIYYPKEKIERMHAERKDTPAWYRENLARLLELSKLMSYKYPAAKVRGFIPKRYESVIVELLYTRPEEDTAQAQYHRRLLATIVQIDSGAGFIEAFCVLVKRLAVDHLHIVGDFFDRGSRPDAILNMILDYHDIDIEWGNHDVMWMGAAAGSEVCIAGVVRNSLRYHNTDVLERGYGISLRPLSLFSTRIYPDSNAIRASEKAITMIMLKLEGQLIARNPDFEMESRRLLDKINYNSSYVMLGDRRYELESAYFPTIDPKDPFALSEEEERIIADLKSYFTESEMLQKHVDFLYKKGSLYKCCNGNLLYHGCVPVNEDGSLRDVIFDGKAYKGRAYFDYADRRARRAYLFRAQEDLDFMWFLWCGRTSPCSGREVKTFERSLLEDESTWKEPADPYYRLLDDEDFCRSILAEFGLPESGHIINGHVPVKVKKGETPVKAHGKAIIIDGGFCQAYHKKTGISGFTLISNSRGFRLLMHQQVADVRQALKENKDIESVSETVELQTKLTTLGDTDEGKDIQEEIADLYNLLIAYQNGVIEPKA</sequence>
<dbReference type="InterPro" id="IPR029052">
    <property type="entry name" value="Metallo-depent_PP-like"/>
</dbReference>